<sequence length="380" mass="42409">RIPLVRFKSIKKQLKEKGELEEFWRNHHPDIFARRYLHCFPADIALSVGTASERLYDYMNAQYYGVVNVGTPPQRFTVVFDTGSSNFWVPSAYCISEACRVHQKFKSFLSDSYEHGGEAFSLQYGTGQLLGIAGKDTLQISNISIKGQDFGESVFEPGTTFALAHFDGVLGLGYPSLAVGNALPVFDSIMNQQLVEEPVFSFYLKRGDDTENGGELILGGIDHSLYKGSIHWVPVTEKSYWQIHLNSIKIQGRVVFCSHGCEAIVDSGTSLITGPSSQIRRLQEYIGASPSHTGEFLVDCRRLSSLPHISFTIGHHEYKLTAEQYVIKSIEDQTFCMSGFQSLDITTRSGPLWILGDVFMSAFYCIFDRGNDRVGFAKAA</sequence>
<organism evidence="7 8">
    <name type="scientific">Glaucidium brasilianum</name>
    <name type="common">Ferruginous pygmy-owl</name>
    <dbReference type="NCBI Taxonomy" id="78217"/>
    <lineage>
        <taxon>Eukaryota</taxon>
        <taxon>Metazoa</taxon>
        <taxon>Chordata</taxon>
        <taxon>Craniata</taxon>
        <taxon>Vertebrata</taxon>
        <taxon>Euteleostomi</taxon>
        <taxon>Archelosauria</taxon>
        <taxon>Archosauria</taxon>
        <taxon>Dinosauria</taxon>
        <taxon>Saurischia</taxon>
        <taxon>Theropoda</taxon>
        <taxon>Coelurosauria</taxon>
        <taxon>Aves</taxon>
        <taxon>Neognathae</taxon>
        <taxon>Neoaves</taxon>
        <taxon>Telluraves</taxon>
        <taxon>Strigiformes</taxon>
        <taxon>Strigidae</taxon>
        <taxon>Glaucidium</taxon>
    </lineage>
</organism>
<dbReference type="InterPro" id="IPR001969">
    <property type="entry name" value="Aspartic_peptidase_AS"/>
</dbReference>
<reference evidence="7 8" key="1">
    <citation type="submission" date="2019-09" db="EMBL/GenBank/DDBJ databases">
        <title>Bird 10,000 Genomes (B10K) Project - Family phase.</title>
        <authorList>
            <person name="Zhang G."/>
        </authorList>
    </citation>
    <scope>NUCLEOTIDE SEQUENCE [LARGE SCALE GENOMIC DNA]</scope>
    <source>
        <strain evidence="7">B10K-DU-008-63</strain>
    </source>
</reference>
<feature type="non-terminal residue" evidence="7">
    <location>
        <position position="1"/>
    </location>
</feature>
<comment type="caution">
    <text evidence="7">The sequence shown here is derived from an EMBL/GenBank/DDBJ whole genome shotgun (WGS) entry which is preliminary data.</text>
</comment>
<feature type="active site" evidence="3">
    <location>
        <position position="266"/>
    </location>
</feature>
<dbReference type="PANTHER" id="PTHR47966:SF37">
    <property type="entry name" value="CATHEPSIN E-A-LIKE"/>
    <property type="match status" value="1"/>
</dbReference>
<dbReference type="GO" id="GO:0006508">
    <property type="term" value="P:proteolysis"/>
    <property type="evidence" value="ECO:0007669"/>
    <property type="project" value="UniProtKB-KW"/>
</dbReference>
<feature type="domain" description="Peptidase A1" evidence="6">
    <location>
        <begin position="63"/>
        <end position="377"/>
    </location>
</feature>
<name>A0A7L0RY50_GLABR</name>
<dbReference type="Proteomes" id="UP000591073">
    <property type="component" value="Unassembled WGS sequence"/>
</dbReference>
<dbReference type="InterPro" id="IPR012848">
    <property type="entry name" value="Aspartic_peptidase_N"/>
</dbReference>
<dbReference type="SUPFAM" id="SSF50630">
    <property type="entry name" value="Acid proteases"/>
    <property type="match status" value="1"/>
</dbReference>
<dbReference type="InterPro" id="IPR021109">
    <property type="entry name" value="Peptidase_aspartic_dom_sf"/>
</dbReference>
<dbReference type="FunFam" id="2.40.70.10:FF:000004">
    <property type="entry name" value="Pepsin A"/>
    <property type="match status" value="1"/>
</dbReference>
<evidence type="ECO:0000256" key="1">
    <source>
        <dbReference type="ARBA" id="ARBA00007447"/>
    </source>
</evidence>
<keyword evidence="5" id="KW-0064">Aspartyl protease</keyword>
<dbReference type="GO" id="GO:0004190">
    <property type="term" value="F:aspartic-type endopeptidase activity"/>
    <property type="evidence" value="ECO:0007669"/>
    <property type="project" value="UniProtKB-KW"/>
</dbReference>
<keyword evidence="2 4" id="KW-1015">Disulfide bond</keyword>
<dbReference type="Gene3D" id="6.10.140.60">
    <property type="match status" value="1"/>
</dbReference>
<dbReference type="Pfam" id="PF07966">
    <property type="entry name" value="A1_Propeptide"/>
    <property type="match status" value="1"/>
</dbReference>
<evidence type="ECO:0000256" key="2">
    <source>
        <dbReference type="ARBA" id="ARBA00023157"/>
    </source>
</evidence>
<evidence type="ECO:0000259" key="6">
    <source>
        <dbReference type="PROSITE" id="PS51767"/>
    </source>
</evidence>
<evidence type="ECO:0000256" key="5">
    <source>
        <dbReference type="RuleBase" id="RU000454"/>
    </source>
</evidence>
<dbReference type="OrthoDB" id="771136at2759"/>
<feature type="non-terminal residue" evidence="7">
    <location>
        <position position="380"/>
    </location>
</feature>
<dbReference type="InterPro" id="IPR033121">
    <property type="entry name" value="PEPTIDASE_A1"/>
</dbReference>
<dbReference type="PROSITE" id="PS00141">
    <property type="entry name" value="ASP_PROTEASE"/>
    <property type="match status" value="2"/>
</dbReference>
<gene>
    <name evidence="7" type="primary">Ctseb</name>
    <name evidence="7" type="ORF">GLABRA_R14041</name>
</gene>
<dbReference type="FunFam" id="2.40.70.10:FF:000006">
    <property type="entry name" value="Cathepsin E"/>
    <property type="match status" value="1"/>
</dbReference>
<dbReference type="PANTHER" id="PTHR47966">
    <property type="entry name" value="BETA-SITE APP-CLEAVING ENZYME, ISOFORM A-RELATED"/>
    <property type="match status" value="1"/>
</dbReference>
<evidence type="ECO:0000313" key="8">
    <source>
        <dbReference type="Proteomes" id="UP000591073"/>
    </source>
</evidence>
<dbReference type="AlphaFoldDB" id="A0A7L0RY50"/>
<feature type="disulfide bond" evidence="4">
    <location>
        <begin position="257"/>
        <end position="261"/>
    </location>
</feature>
<dbReference type="Pfam" id="PF00026">
    <property type="entry name" value="Asp"/>
    <property type="match status" value="1"/>
</dbReference>
<feature type="active site" evidence="3">
    <location>
        <position position="81"/>
    </location>
</feature>
<dbReference type="PRINTS" id="PR00792">
    <property type="entry name" value="PEPSIN"/>
</dbReference>
<evidence type="ECO:0000313" key="7">
    <source>
        <dbReference type="EMBL" id="NXL34042.1"/>
    </source>
</evidence>
<keyword evidence="5" id="KW-0645">Protease</keyword>
<accession>A0A7L0RY50</accession>
<dbReference type="EMBL" id="VXAP01000265">
    <property type="protein sequence ID" value="NXL34042.1"/>
    <property type="molecule type" value="Genomic_DNA"/>
</dbReference>
<comment type="similarity">
    <text evidence="1 5">Belongs to the peptidase A1 family.</text>
</comment>
<dbReference type="InterPro" id="IPR001461">
    <property type="entry name" value="Aspartic_peptidase_A1"/>
</dbReference>
<feature type="disulfide bond" evidence="4">
    <location>
        <begin position="94"/>
        <end position="99"/>
    </location>
</feature>
<evidence type="ECO:0000256" key="4">
    <source>
        <dbReference type="PIRSR" id="PIRSR601461-2"/>
    </source>
</evidence>
<dbReference type="PROSITE" id="PS51767">
    <property type="entry name" value="PEPTIDASE_A1"/>
    <property type="match status" value="1"/>
</dbReference>
<proteinExistence type="inferred from homology"/>
<keyword evidence="5" id="KW-0378">Hydrolase</keyword>
<protein>
    <submittedName>
        <fullName evidence="7">CATEB protein</fullName>
    </submittedName>
</protein>
<dbReference type="Gene3D" id="2.40.70.10">
    <property type="entry name" value="Acid Proteases"/>
    <property type="match status" value="2"/>
</dbReference>
<evidence type="ECO:0000256" key="3">
    <source>
        <dbReference type="PIRSR" id="PIRSR601461-1"/>
    </source>
</evidence>
<keyword evidence="8" id="KW-1185">Reference proteome</keyword>